<feature type="transmembrane region" description="Helical" evidence="7">
    <location>
        <begin position="12"/>
        <end position="32"/>
    </location>
</feature>
<evidence type="ECO:0000256" key="2">
    <source>
        <dbReference type="ARBA" id="ARBA00022475"/>
    </source>
</evidence>
<evidence type="ECO:0000256" key="4">
    <source>
        <dbReference type="ARBA" id="ARBA00022989"/>
    </source>
</evidence>
<dbReference type="eggNOG" id="COG3190">
    <property type="taxonomic scope" value="Bacteria"/>
</dbReference>
<feature type="transmembrane region" description="Helical" evidence="7">
    <location>
        <begin position="38"/>
        <end position="54"/>
    </location>
</feature>
<organism evidence="9 11">
    <name type="scientific">Stigmatella aurantiaca (strain DW4/3-1)</name>
    <dbReference type="NCBI Taxonomy" id="378806"/>
    <lineage>
        <taxon>Bacteria</taxon>
        <taxon>Pseudomonadati</taxon>
        <taxon>Myxococcota</taxon>
        <taxon>Myxococcia</taxon>
        <taxon>Myxococcales</taxon>
        <taxon>Cystobacterineae</taxon>
        <taxon>Archangiaceae</taxon>
        <taxon>Stigmatella</taxon>
    </lineage>
</organism>
<evidence type="ECO:0000256" key="3">
    <source>
        <dbReference type="ARBA" id="ARBA00022692"/>
    </source>
</evidence>
<evidence type="ECO:0000313" key="9">
    <source>
        <dbReference type="EMBL" id="EAU62998.1"/>
    </source>
</evidence>
<evidence type="ECO:0000256" key="7">
    <source>
        <dbReference type="SAM" id="Phobius"/>
    </source>
</evidence>
<keyword evidence="5 7" id="KW-0472">Membrane</keyword>
<dbReference type="RefSeq" id="WP_002618300.1">
    <property type="nucleotide sequence ID" value="NC_014623.1"/>
</dbReference>
<accession>Q08R96</accession>
<evidence type="ECO:0000256" key="6">
    <source>
        <dbReference type="SAM" id="MobiDB-lite"/>
    </source>
</evidence>
<evidence type="ECO:0000313" key="10">
    <source>
        <dbReference type="Proteomes" id="UP000001351"/>
    </source>
</evidence>
<dbReference type="STRING" id="378806.STAUR_6329"/>
<dbReference type="Proteomes" id="UP000001351">
    <property type="component" value="Chromosome"/>
</dbReference>
<feature type="region of interest" description="Disordered" evidence="6">
    <location>
        <begin position="105"/>
        <end position="134"/>
    </location>
</feature>
<reference evidence="8 10" key="2">
    <citation type="journal article" date="2011" name="Mol. Biol. Evol.">
        <title>Comparative genomic analysis of fruiting body formation in Myxococcales.</title>
        <authorList>
            <person name="Huntley S."/>
            <person name="Hamann N."/>
            <person name="Wegener-Feldbrugge S."/>
            <person name="Treuner-Lange A."/>
            <person name="Kube M."/>
            <person name="Reinhardt R."/>
            <person name="Klages S."/>
            <person name="Muller R."/>
            <person name="Ronning C.M."/>
            <person name="Nierman W.C."/>
            <person name="Sogaard-Andersen L."/>
        </authorList>
    </citation>
    <scope>NUCLEOTIDE SEQUENCE [LARGE SCALE GENOMIC DNA]</scope>
    <source>
        <strain evidence="8 10">DW4/3-1</strain>
    </source>
</reference>
<keyword evidence="10" id="KW-1185">Reference proteome</keyword>
<dbReference type="InterPro" id="IPR022781">
    <property type="entry name" value="Flagellar_biosynth_FliO"/>
</dbReference>
<dbReference type="EMBL" id="AAMD01000190">
    <property type="protein sequence ID" value="EAU62998.1"/>
    <property type="molecule type" value="Genomic_DNA"/>
</dbReference>
<dbReference type="OrthoDB" id="5526273at2"/>
<sequence>MFTSLSLRNRLLMATGLVLGLAMMGWLGRMPAAQASRWGLWALALVGVGIGWVCRRSLGPRFVLPERLRIISRAGLSQRCGLALVEVEGKRFLVAFGDSFAELHETPLGEGGPRPARDRVSRRRASASPKGLLQ</sequence>
<keyword evidence="2" id="KW-1003">Cell membrane</keyword>
<proteinExistence type="predicted"/>
<dbReference type="GO" id="GO:0044781">
    <property type="term" value="P:bacterial-type flagellum organization"/>
    <property type="evidence" value="ECO:0007669"/>
    <property type="project" value="InterPro"/>
</dbReference>
<gene>
    <name evidence="8" type="ordered locus">STAUR_6329</name>
    <name evidence="9" type="ORF">STIAU_7678</name>
</gene>
<evidence type="ECO:0000313" key="11">
    <source>
        <dbReference type="Proteomes" id="UP000032702"/>
    </source>
</evidence>
<name>Q08R96_STIAD</name>
<dbReference type="HOGENOM" id="CLU_1853057_0_0_7"/>
<keyword evidence="4 7" id="KW-1133">Transmembrane helix</keyword>
<evidence type="ECO:0000256" key="1">
    <source>
        <dbReference type="ARBA" id="ARBA00004236"/>
    </source>
</evidence>
<dbReference type="AlphaFoldDB" id="Q08R96"/>
<dbReference type="Pfam" id="PF04347">
    <property type="entry name" value="FliO"/>
    <property type="match status" value="1"/>
</dbReference>
<reference evidence="9 11" key="1">
    <citation type="submission" date="2006-04" db="EMBL/GenBank/DDBJ databases">
        <authorList>
            <person name="Nierman W.C."/>
        </authorList>
    </citation>
    <scope>NUCLEOTIDE SEQUENCE [LARGE SCALE GENOMIC DNA]</scope>
    <source>
        <strain evidence="9 11">DW4/3-1</strain>
    </source>
</reference>
<dbReference type="PATRIC" id="fig|378806.16.peg.1845"/>
<protein>
    <submittedName>
        <fullName evidence="8">Conserved uncharacterized protein</fullName>
    </submittedName>
    <submittedName>
        <fullName evidence="9">Major facilitator family transporter</fullName>
    </submittedName>
</protein>
<keyword evidence="3 7" id="KW-0812">Transmembrane</keyword>
<dbReference type="EMBL" id="CP002271">
    <property type="protein sequence ID" value="ADO74086.1"/>
    <property type="molecule type" value="Genomic_DNA"/>
</dbReference>
<evidence type="ECO:0000256" key="5">
    <source>
        <dbReference type="ARBA" id="ARBA00023136"/>
    </source>
</evidence>
<comment type="subcellular location">
    <subcellularLocation>
        <location evidence="1">Cell membrane</location>
    </subcellularLocation>
</comment>
<dbReference type="KEGG" id="sur:STAUR_6329"/>
<evidence type="ECO:0000313" key="8">
    <source>
        <dbReference type="EMBL" id="ADO74086.1"/>
    </source>
</evidence>
<dbReference type="GO" id="GO:0016020">
    <property type="term" value="C:membrane"/>
    <property type="evidence" value="ECO:0007669"/>
    <property type="project" value="InterPro"/>
</dbReference>
<dbReference type="Proteomes" id="UP000032702">
    <property type="component" value="Unassembled WGS sequence"/>
</dbReference>